<gene>
    <name evidence="2" type="ORF">Acr_02g0003600</name>
</gene>
<organism evidence="2 3">
    <name type="scientific">Actinidia rufa</name>
    <dbReference type="NCBI Taxonomy" id="165716"/>
    <lineage>
        <taxon>Eukaryota</taxon>
        <taxon>Viridiplantae</taxon>
        <taxon>Streptophyta</taxon>
        <taxon>Embryophyta</taxon>
        <taxon>Tracheophyta</taxon>
        <taxon>Spermatophyta</taxon>
        <taxon>Magnoliopsida</taxon>
        <taxon>eudicotyledons</taxon>
        <taxon>Gunneridae</taxon>
        <taxon>Pentapetalae</taxon>
        <taxon>asterids</taxon>
        <taxon>Ericales</taxon>
        <taxon>Actinidiaceae</taxon>
        <taxon>Actinidia</taxon>
    </lineage>
</organism>
<dbReference type="Proteomes" id="UP000585474">
    <property type="component" value="Unassembled WGS sequence"/>
</dbReference>
<protein>
    <submittedName>
        <fullName evidence="2">Uncharacterized protein</fullName>
    </submittedName>
</protein>
<evidence type="ECO:0000313" key="2">
    <source>
        <dbReference type="EMBL" id="GFY82120.1"/>
    </source>
</evidence>
<dbReference type="EMBL" id="BJWL01000002">
    <property type="protein sequence ID" value="GFY82120.1"/>
    <property type="molecule type" value="Genomic_DNA"/>
</dbReference>
<evidence type="ECO:0000256" key="1">
    <source>
        <dbReference type="SAM" id="MobiDB-lite"/>
    </source>
</evidence>
<comment type="caution">
    <text evidence="2">The sequence shown here is derived from an EMBL/GenBank/DDBJ whole genome shotgun (WGS) entry which is preliminary data.</text>
</comment>
<feature type="region of interest" description="Disordered" evidence="1">
    <location>
        <begin position="70"/>
        <end position="93"/>
    </location>
</feature>
<reference evidence="2 3" key="1">
    <citation type="submission" date="2019-07" db="EMBL/GenBank/DDBJ databases">
        <title>De Novo Assembly of kiwifruit Actinidia rufa.</title>
        <authorList>
            <person name="Sugita-Konishi S."/>
            <person name="Sato K."/>
            <person name="Mori E."/>
            <person name="Abe Y."/>
            <person name="Kisaki G."/>
            <person name="Hamano K."/>
            <person name="Suezawa K."/>
            <person name="Otani M."/>
            <person name="Fukuda T."/>
            <person name="Manabe T."/>
            <person name="Gomi K."/>
            <person name="Tabuchi M."/>
            <person name="Akimitsu K."/>
            <person name="Kataoka I."/>
        </authorList>
    </citation>
    <scope>NUCLEOTIDE SEQUENCE [LARGE SCALE GENOMIC DNA]</scope>
    <source>
        <strain evidence="3">cv. Fuchu</strain>
    </source>
</reference>
<sequence length="93" mass="10266">MGGETKTVTTIKLFKRIKEAQVGIYRYDDPDKMDHASWPLATVTIEKGGWENKKKDHAYLSYGREKPTMGSKPIGITPAIGGTGQGELGDKRL</sequence>
<keyword evidence="3" id="KW-1185">Reference proteome</keyword>
<accession>A0A7J0E6T8</accession>
<proteinExistence type="predicted"/>
<evidence type="ECO:0000313" key="3">
    <source>
        <dbReference type="Proteomes" id="UP000585474"/>
    </source>
</evidence>
<dbReference type="AlphaFoldDB" id="A0A7J0E6T8"/>
<name>A0A7J0E6T8_9ERIC</name>